<dbReference type="AlphaFoldDB" id="A0AAV1EBE3"/>
<evidence type="ECO:0000259" key="7">
    <source>
        <dbReference type="PROSITE" id="PS50405"/>
    </source>
</evidence>
<dbReference type="InterPro" id="IPR034347">
    <property type="entry name" value="GST_Phi_C"/>
</dbReference>
<dbReference type="SUPFAM" id="SSF52833">
    <property type="entry name" value="Thioredoxin-like"/>
    <property type="match status" value="1"/>
</dbReference>
<protein>
    <recommendedName>
        <fullName evidence="2">glutathione transferase</fullName>
        <ecNumber evidence="2">2.5.1.18</ecNumber>
    </recommendedName>
    <alternativeName>
        <fullName evidence="5">GST class-phi</fullName>
    </alternativeName>
</protein>
<dbReference type="FunFam" id="1.20.1050.10:FF:000004">
    <property type="entry name" value="Glutathione S-transferase F2"/>
    <property type="match status" value="1"/>
</dbReference>
<sequence>MATLPLPVKVYGPPLSPAVSRVLVCLLEKNVQFQLVPVNMAKGEHKTPDYLKIQPFGQVPAFQDDSISVFESRAICRYVCDKYANQGNESMYSNNPLVKASIEQWIESEAQNFNPPSSILVFQLLFASRMGIKQDENVIKTNKEKLSKVLDVYEKRLSESPYLAGDEFTLADLFHLPNTQFLAGEDEMFSTTRKNVGRWWDEISSRESWKKVVEMQNQNFPAPKV</sequence>
<evidence type="ECO:0000259" key="6">
    <source>
        <dbReference type="PROSITE" id="PS50404"/>
    </source>
</evidence>
<comment type="catalytic activity">
    <reaction evidence="4">
        <text>RX + glutathione = an S-substituted glutathione + a halide anion + H(+)</text>
        <dbReference type="Rhea" id="RHEA:16437"/>
        <dbReference type="ChEBI" id="CHEBI:15378"/>
        <dbReference type="ChEBI" id="CHEBI:16042"/>
        <dbReference type="ChEBI" id="CHEBI:17792"/>
        <dbReference type="ChEBI" id="CHEBI:57925"/>
        <dbReference type="ChEBI" id="CHEBI:90779"/>
        <dbReference type="EC" id="2.5.1.18"/>
    </reaction>
</comment>
<dbReference type="InterPro" id="IPR004045">
    <property type="entry name" value="Glutathione_S-Trfase_N"/>
</dbReference>
<dbReference type="EC" id="2.5.1.18" evidence="2"/>
<gene>
    <name evidence="8" type="ORF">OLC1_LOCUS23148</name>
</gene>
<dbReference type="Proteomes" id="UP001161247">
    <property type="component" value="Chromosome 8"/>
</dbReference>
<dbReference type="PANTHER" id="PTHR43900">
    <property type="entry name" value="GLUTATHIONE S-TRANSFERASE RHO"/>
    <property type="match status" value="1"/>
</dbReference>
<dbReference type="SUPFAM" id="SSF47616">
    <property type="entry name" value="GST C-terminal domain-like"/>
    <property type="match status" value="1"/>
</dbReference>
<dbReference type="GO" id="GO:0043295">
    <property type="term" value="F:glutathione binding"/>
    <property type="evidence" value="ECO:0007669"/>
    <property type="project" value="TreeGrafter"/>
</dbReference>
<dbReference type="CDD" id="cd03053">
    <property type="entry name" value="GST_N_Phi"/>
    <property type="match status" value="1"/>
</dbReference>
<dbReference type="Pfam" id="PF02798">
    <property type="entry name" value="GST_N"/>
    <property type="match status" value="1"/>
</dbReference>
<dbReference type="Gene3D" id="3.40.30.10">
    <property type="entry name" value="Glutaredoxin"/>
    <property type="match status" value="1"/>
</dbReference>
<dbReference type="InterPro" id="IPR040079">
    <property type="entry name" value="Glutathione_S-Trfase"/>
</dbReference>
<accession>A0AAV1EBE3</accession>
<dbReference type="SFLD" id="SFLDG01154">
    <property type="entry name" value="Main.5:_Phi-like"/>
    <property type="match status" value="1"/>
</dbReference>
<dbReference type="PANTHER" id="PTHR43900:SF96">
    <property type="entry name" value="GLUTATHIONE TRANSFERASE"/>
    <property type="match status" value="1"/>
</dbReference>
<dbReference type="SFLD" id="SFLDS00019">
    <property type="entry name" value="Glutathione_Transferase_(cytos"/>
    <property type="match status" value="1"/>
</dbReference>
<evidence type="ECO:0000256" key="2">
    <source>
        <dbReference type="ARBA" id="ARBA00012452"/>
    </source>
</evidence>
<dbReference type="GO" id="GO:0009407">
    <property type="term" value="P:toxin catabolic process"/>
    <property type="evidence" value="ECO:0007669"/>
    <property type="project" value="UniProtKB-ARBA"/>
</dbReference>
<dbReference type="GO" id="GO:0006749">
    <property type="term" value="P:glutathione metabolic process"/>
    <property type="evidence" value="ECO:0007669"/>
    <property type="project" value="TreeGrafter"/>
</dbReference>
<name>A0AAV1EBE3_OLDCO</name>
<dbReference type="EMBL" id="OX459125">
    <property type="protein sequence ID" value="CAI9117009.1"/>
    <property type="molecule type" value="Genomic_DNA"/>
</dbReference>
<dbReference type="Gene3D" id="1.20.1050.10">
    <property type="match status" value="1"/>
</dbReference>
<dbReference type="InterPro" id="IPR036282">
    <property type="entry name" value="Glutathione-S-Trfase_C_sf"/>
</dbReference>
<dbReference type="PROSITE" id="PS50404">
    <property type="entry name" value="GST_NTER"/>
    <property type="match status" value="1"/>
</dbReference>
<evidence type="ECO:0000256" key="5">
    <source>
        <dbReference type="ARBA" id="ARBA00081070"/>
    </source>
</evidence>
<reference evidence="8" key="1">
    <citation type="submission" date="2023-03" db="EMBL/GenBank/DDBJ databases">
        <authorList>
            <person name="Julca I."/>
        </authorList>
    </citation>
    <scope>NUCLEOTIDE SEQUENCE</scope>
</reference>
<dbReference type="GO" id="GO:0004364">
    <property type="term" value="F:glutathione transferase activity"/>
    <property type="evidence" value="ECO:0007669"/>
    <property type="project" value="UniProtKB-EC"/>
</dbReference>
<dbReference type="PROSITE" id="PS50405">
    <property type="entry name" value="GST_CTER"/>
    <property type="match status" value="1"/>
</dbReference>
<dbReference type="GO" id="GO:0005737">
    <property type="term" value="C:cytoplasm"/>
    <property type="evidence" value="ECO:0007669"/>
    <property type="project" value="TreeGrafter"/>
</dbReference>
<evidence type="ECO:0000313" key="8">
    <source>
        <dbReference type="EMBL" id="CAI9117009.1"/>
    </source>
</evidence>
<dbReference type="CDD" id="cd03187">
    <property type="entry name" value="GST_C_Phi"/>
    <property type="match status" value="1"/>
</dbReference>
<proteinExistence type="inferred from homology"/>
<organism evidence="8 9">
    <name type="scientific">Oldenlandia corymbosa var. corymbosa</name>
    <dbReference type="NCBI Taxonomy" id="529605"/>
    <lineage>
        <taxon>Eukaryota</taxon>
        <taxon>Viridiplantae</taxon>
        <taxon>Streptophyta</taxon>
        <taxon>Embryophyta</taxon>
        <taxon>Tracheophyta</taxon>
        <taxon>Spermatophyta</taxon>
        <taxon>Magnoliopsida</taxon>
        <taxon>eudicotyledons</taxon>
        <taxon>Gunneridae</taxon>
        <taxon>Pentapetalae</taxon>
        <taxon>asterids</taxon>
        <taxon>lamiids</taxon>
        <taxon>Gentianales</taxon>
        <taxon>Rubiaceae</taxon>
        <taxon>Rubioideae</taxon>
        <taxon>Spermacoceae</taxon>
        <taxon>Hedyotis-Oldenlandia complex</taxon>
        <taxon>Oldenlandia</taxon>
    </lineage>
</organism>
<feature type="domain" description="GST N-terminal" evidence="6">
    <location>
        <begin position="6"/>
        <end position="87"/>
    </location>
</feature>
<dbReference type="InterPro" id="IPR010987">
    <property type="entry name" value="Glutathione-S-Trfase_C-like"/>
</dbReference>
<keyword evidence="3" id="KW-0808">Transferase</keyword>
<evidence type="ECO:0000313" key="9">
    <source>
        <dbReference type="Proteomes" id="UP001161247"/>
    </source>
</evidence>
<evidence type="ECO:0000256" key="4">
    <source>
        <dbReference type="ARBA" id="ARBA00047960"/>
    </source>
</evidence>
<evidence type="ECO:0000256" key="3">
    <source>
        <dbReference type="ARBA" id="ARBA00022679"/>
    </source>
</evidence>
<feature type="domain" description="GST C-terminal" evidence="7">
    <location>
        <begin position="95"/>
        <end position="225"/>
    </location>
</feature>
<comment type="similarity">
    <text evidence="1">Belongs to the GST superfamily. Phi family.</text>
</comment>
<dbReference type="Pfam" id="PF00043">
    <property type="entry name" value="GST_C"/>
    <property type="match status" value="1"/>
</dbReference>
<dbReference type="InterPro" id="IPR036249">
    <property type="entry name" value="Thioredoxin-like_sf"/>
</dbReference>
<evidence type="ECO:0000256" key="1">
    <source>
        <dbReference type="ARBA" id="ARBA00010128"/>
    </source>
</evidence>
<dbReference type="InterPro" id="IPR004046">
    <property type="entry name" value="GST_C"/>
</dbReference>
<keyword evidence="9" id="KW-1185">Reference proteome</keyword>
<dbReference type="FunFam" id="3.40.30.10:FF:000016">
    <property type="entry name" value="Glutathione S-transferase F2"/>
    <property type="match status" value="1"/>
</dbReference>
<dbReference type="SFLD" id="SFLDG00358">
    <property type="entry name" value="Main_(cytGST)"/>
    <property type="match status" value="1"/>
</dbReference>